<dbReference type="Pfam" id="PF06325">
    <property type="entry name" value="PrmA"/>
    <property type="match status" value="1"/>
</dbReference>
<dbReference type="EMBL" id="CP046172">
    <property type="protein sequence ID" value="QIS14395.1"/>
    <property type="molecule type" value="Genomic_DNA"/>
</dbReference>
<dbReference type="InterPro" id="IPR002052">
    <property type="entry name" value="DNA_methylase_N6_adenine_CS"/>
</dbReference>
<evidence type="ECO:0000256" key="2">
    <source>
        <dbReference type="ARBA" id="ARBA00022603"/>
    </source>
</evidence>
<evidence type="ECO:0000313" key="5">
    <source>
        <dbReference type="EMBL" id="QIS14395.1"/>
    </source>
</evidence>
<comment type="similarity">
    <text evidence="1">Belongs to the eukaryotic/archaeal PrmC-related family.</text>
</comment>
<dbReference type="GO" id="GO:0032259">
    <property type="term" value="P:methylation"/>
    <property type="evidence" value="ECO:0007669"/>
    <property type="project" value="UniProtKB-KW"/>
</dbReference>
<dbReference type="GO" id="GO:0003676">
    <property type="term" value="F:nucleic acid binding"/>
    <property type="evidence" value="ECO:0007669"/>
    <property type="project" value="InterPro"/>
</dbReference>
<dbReference type="GO" id="GO:0008757">
    <property type="term" value="F:S-adenosylmethionine-dependent methyltransferase activity"/>
    <property type="evidence" value="ECO:0007669"/>
    <property type="project" value="TreeGrafter"/>
</dbReference>
<dbReference type="Proteomes" id="UP000503540">
    <property type="component" value="Chromosome"/>
</dbReference>
<evidence type="ECO:0000256" key="4">
    <source>
        <dbReference type="ARBA" id="ARBA00022691"/>
    </source>
</evidence>
<dbReference type="RefSeq" id="WP_167476814.1">
    <property type="nucleotide sequence ID" value="NZ_CP046172.1"/>
</dbReference>
<dbReference type="GO" id="GO:0008276">
    <property type="term" value="F:protein methyltransferase activity"/>
    <property type="evidence" value="ECO:0007669"/>
    <property type="project" value="TreeGrafter"/>
</dbReference>
<dbReference type="NCBIfam" id="TIGR00537">
    <property type="entry name" value="hemK_rel_arch"/>
    <property type="match status" value="1"/>
</dbReference>
<reference evidence="5 6" key="1">
    <citation type="journal article" date="2019" name="ACS Chem. Biol.">
        <title>Identification and Mobilization of a Cryptic Antibiotic Biosynthesis Gene Locus from a Human-Pathogenic Nocardia Isolate.</title>
        <authorList>
            <person name="Herisse M."/>
            <person name="Ishida K."/>
            <person name="Porter J.L."/>
            <person name="Howden B."/>
            <person name="Hertweck C."/>
            <person name="Stinear T.P."/>
            <person name="Pidot S.J."/>
        </authorList>
    </citation>
    <scope>NUCLEOTIDE SEQUENCE [LARGE SCALE GENOMIC DNA]</scope>
    <source>
        <strain evidence="5 6">AUSMDU00012717</strain>
    </source>
</reference>
<name>A0A6G9YM66_9NOCA</name>
<dbReference type="KEGG" id="nah:F5544_32790"/>
<organism evidence="5 6">
    <name type="scientific">Nocardia arthritidis</name>
    <dbReference type="NCBI Taxonomy" id="228602"/>
    <lineage>
        <taxon>Bacteria</taxon>
        <taxon>Bacillati</taxon>
        <taxon>Actinomycetota</taxon>
        <taxon>Actinomycetes</taxon>
        <taxon>Mycobacteriales</taxon>
        <taxon>Nocardiaceae</taxon>
        <taxon>Nocardia</taxon>
    </lineage>
</organism>
<sequence>MRLIRPPTVYRPQADTWLLAAAMCGAALPPGGSVLDICTGSGVLAIHAARLGAGSVTAVDLSRAAIAATRLNGRLHGVRLELLRGDFAEAVAGRRFDVVVANPPYVPSAAEPPALGRAVAWDAGSDGRAVLDRLCLKLPTLLAADGIALLVQSALCDCDRTIALLRAGGLKTAVVARRTVPFGPVLRRRARWLEATGRIAPGQRTEELVVVRADRITRQRG</sequence>
<dbReference type="PANTHER" id="PTHR45875:SF1">
    <property type="entry name" value="METHYLTRANSFERASE N6AMT1"/>
    <property type="match status" value="1"/>
</dbReference>
<dbReference type="GO" id="GO:0035657">
    <property type="term" value="C:eRF1 methyltransferase complex"/>
    <property type="evidence" value="ECO:0007669"/>
    <property type="project" value="TreeGrafter"/>
</dbReference>
<protein>
    <submittedName>
        <fullName evidence="5">Methyltransferase</fullName>
    </submittedName>
</protein>
<proteinExistence type="inferred from homology"/>
<dbReference type="AlphaFoldDB" id="A0A6G9YM66"/>
<keyword evidence="2 5" id="KW-0489">Methyltransferase</keyword>
<dbReference type="InterPro" id="IPR004557">
    <property type="entry name" value="PrmC-related"/>
</dbReference>
<dbReference type="InterPro" id="IPR029063">
    <property type="entry name" value="SAM-dependent_MTases_sf"/>
</dbReference>
<evidence type="ECO:0000256" key="1">
    <source>
        <dbReference type="ARBA" id="ARBA00006149"/>
    </source>
</evidence>
<dbReference type="PANTHER" id="PTHR45875">
    <property type="entry name" value="METHYLTRANSFERASE N6AMT1"/>
    <property type="match status" value="1"/>
</dbReference>
<keyword evidence="6" id="KW-1185">Reference proteome</keyword>
<dbReference type="CDD" id="cd02440">
    <property type="entry name" value="AdoMet_MTases"/>
    <property type="match status" value="1"/>
</dbReference>
<keyword evidence="3 5" id="KW-0808">Transferase</keyword>
<gene>
    <name evidence="5" type="ORF">F5544_32790</name>
</gene>
<evidence type="ECO:0000256" key="3">
    <source>
        <dbReference type="ARBA" id="ARBA00022679"/>
    </source>
</evidence>
<evidence type="ECO:0000313" key="6">
    <source>
        <dbReference type="Proteomes" id="UP000503540"/>
    </source>
</evidence>
<dbReference type="InterPro" id="IPR052190">
    <property type="entry name" value="Euk-Arch_PrmC-MTase"/>
</dbReference>
<dbReference type="Gene3D" id="3.40.50.150">
    <property type="entry name" value="Vaccinia Virus protein VP39"/>
    <property type="match status" value="1"/>
</dbReference>
<keyword evidence="4" id="KW-0949">S-adenosyl-L-methionine</keyword>
<accession>A0A6G9YM66</accession>
<dbReference type="PROSITE" id="PS00092">
    <property type="entry name" value="N6_MTASE"/>
    <property type="match status" value="1"/>
</dbReference>
<dbReference type="SUPFAM" id="SSF53335">
    <property type="entry name" value="S-adenosyl-L-methionine-dependent methyltransferases"/>
    <property type="match status" value="1"/>
</dbReference>